<keyword evidence="2" id="KW-1185">Reference proteome</keyword>
<dbReference type="EMBL" id="LBMM01010006">
    <property type="protein sequence ID" value="KMQ87728.1"/>
    <property type="molecule type" value="Genomic_DNA"/>
</dbReference>
<organism evidence="1 2">
    <name type="scientific">Lasius niger</name>
    <name type="common">Black garden ant</name>
    <dbReference type="NCBI Taxonomy" id="67767"/>
    <lineage>
        <taxon>Eukaryota</taxon>
        <taxon>Metazoa</taxon>
        <taxon>Ecdysozoa</taxon>
        <taxon>Arthropoda</taxon>
        <taxon>Hexapoda</taxon>
        <taxon>Insecta</taxon>
        <taxon>Pterygota</taxon>
        <taxon>Neoptera</taxon>
        <taxon>Endopterygota</taxon>
        <taxon>Hymenoptera</taxon>
        <taxon>Apocrita</taxon>
        <taxon>Aculeata</taxon>
        <taxon>Formicoidea</taxon>
        <taxon>Formicidae</taxon>
        <taxon>Formicinae</taxon>
        <taxon>Lasius</taxon>
        <taxon>Lasius</taxon>
    </lineage>
</organism>
<sequence length="75" mass="8883">MARWTHWFTEKPEMLQEMLERIVATEQDNDLTEKIREMLSSLKGGDKVRRLNKAIYGLCQGGRQWHERLDKALVP</sequence>
<dbReference type="AlphaFoldDB" id="A0A0J7KBI8"/>
<proteinExistence type="predicted"/>
<evidence type="ECO:0000313" key="1">
    <source>
        <dbReference type="EMBL" id="KMQ87728.1"/>
    </source>
</evidence>
<protein>
    <submittedName>
        <fullName evidence="1">Ribonuclease</fullName>
    </submittedName>
</protein>
<evidence type="ECO:0000313" key="2">
    <source>
        <dbReference type="Proteomes" id="UP000036403"/>
    </source>
</evidence>
<gene>
    <name evidence="1" type="ORF">RF55_12906</name>
</gene>
<dbReference type="Proteomes" id="UP000036403">
    <property type="component" value="Unassembled WGS sequence"/>
</dbReference>
<dbReference type="OrthoDB" id="6768824at2759"/>
<reference evidence="1 2" key="1">
    <citation type="submission" date="2015-04" db="EMBL/GenBank/DDBJ databases">
        <title>Lasius niger genome sequencing.</title>
        <authorList>
            <person name="Konorov E.A."/>
            <person name="Nikitin M.A."/>
            <person name="Kirill M.V."/>
            <person name="Chang P."/>
        </authorList>
    </citation>
    <scope>NUCLEOTIDE SEQUENCE [LARGE SCALE GENOMIC DNA]</scope>
    <source>
        <tissue evidence="1">Whole</tissue>
    </source>
</reference>
<dbReference type="PaxDb" id="67767-A0A0J7KBI8"/>
<comment type="caution">
    <text evidence="1">The sequence shown here is derived from an EMBL/GenBank/DDBJ whole genome shotgun (WGS) entry which is preliminary data.</text>
</comment>
<accession>A0A0J7KBI8</accession>
<name>A0A0J7KBI8_LASNI</name>